<protein>
    <recommendedName>
        <fullName evidence="9 10">Adenylyl-sulfate kinase</fullName>
        <ecNumber evidence="9 10">2.7.1.25</ecNumber>
    </recommendedName>
    <alternativeName>
        <fullName evidence="9">APS kinase</fullName>
    </alternativeName>
    <alternativeName>
        <fullName evidence="9">ATP adenosine-5'-phosphosulfate 3'-phosphotransferase</fullName>
    </alternativeName>
    <alternativeName>
        <fullName evidence="9">Adenosine-5'-phosphosulfate kinase</fullName>
    </alternativeName>
</protein>
<evidence type="ECO:0000313" key="14">
    <source>
        <dbReference type="Proteomes" id="UP000190625"/>
    </source>
</evidence>
<dbReference type="UniPathway" id="UPA00140">
    <property type="reaction ID" value="UER00205"/>
</dbReference>
<comment type="function">
    <text evidence="2 9 10">Catalyzes the synthesis of activated sulfate.</text>
</comment>
<feature type="active site" description="Phosphoserine intermediate" evidence="9">
    <location>
        <position position="160"/>
    </location>
</feature>
<evidence type="ECO:0000256" key="6">
    <source>
        <dbReference type="ARBA" id="ARBA00022741"/>
    </source>
</evidence>
<dbReference type="GO" id="GO:0000103">
    <property type="term" value="P:sulfate assimilation"/>
    <property type="evidence" value="ECO:0007669"/>
    <property type="project" value="UniProtKB-UniRule"/>
</dbReference>
<evidence type="ECO:0000256" key="9">
    <source>
        <dbReference type="HAMAP-Rule" id="MF_00065"/>
    </source>
</evidence>
<dbReference type="NCBIfam" id="NF003013">
    <property type="entry name" value="PRK03846.1"/>
    <property type="match status" value="1"/>
</dbReference>
<dbReference type="Gene3D" id="3.40.50.300">
    <property type="entry name" value="P-loop containing nucleotide triphosphate hydrolases"/>
    <property type="match status" value="1"/>
</dbReference>
<keyword evidence="8 9" id="KW-0067">ATP-binding</keyword>
<dbReference type="SUPFAM" id="SSF52540">
    <property type="entry name" value="P-loop containing nucleoside triphosphate hydrolases"/>
    <property type="match status" value="1"/>
</dbReference>
<evidence type="ECO:0000256" key="5">
    <source>
        <dbReference type="ARBA" id="ARBA00022679"/>
    </source>
</evidence>
<keyword evidence="7 9" id="KW-0418">Kinase</keyword>
<comment type="pathway">
    <text evidence="3 9 10">Sulfur metabolism; hydrogen sulfide biosynthesis; sulfite from sulfate: step 2/3.</text>
</comment>
<evidence type="ECO:0000313" key="13">
    <source>
        <dbReference type="EMBL" id="SKA11383.1"/>
    </source>
</evidence>
<evidence type="ECO:0000256" key="3">
    <source>
        <dbReference type="ARBA" id="ARBA00004806"/>
    </source>
</evidence>
<dbReference type="HAMAP" id="MF_00065">
    <property type="entry name" value="Adenylyl_sulf_kinase"/>
    <property type="match status" value="1"/>
</dbReference>
<sequence length="249" mass="27748">MNVKMNKKESKTSLEGFKEDAPEPQGITEDKEQVDNDSNEQTVNRQPSTVNSTTSSKNIMWHEGKVTYEDRCKNLTQNGVVVWFTGLSGSGKSTIAVEVEKELLKQGKAVYRLDGDNVRHGLNSDLGFAKEDRDENIRRIAEVAALFKDAGLITLASFISPFQEMRDFARERAGEDSFIEIYVKADVPTCAERDPKGLYQKAKQGEIDDFTGVSSPYETPETSDVIIDTDKLSIGESVQKILEVIANEQ</sequence>
<dbReference type="AlphaFoldDB" id="A0A1T4R665"/>
<evidence type="ECO:0000256" key="7">
    <source>
        <dbReference type="ARBA" id="ARBA00022777"/>
    </source>
</evidence>
<dbReference type="STRING" id="142842.SAMN02745118_02832"/>
<feature type="compositionally biased region" description="Polar residues" evidence="11">
    <location>
        <begin position="39"/>
        <end position="56"/>
    </location>
</feature>
<feature type="binding site" evidence="9">
    <location>
        <begin position="86"/>
        <end position="93"/>
    </location>
    <ligand>
        <name>ATP</name>
        <dbReference type="ChEBI" id="CHEBI:30616"/>
    </ligand>
</feature>
<evidence type="ECO:0000256" key="4">
    <source>
        <dbReference type="ARBA" id="ARBA00007008"/>
    </source>
</evidence>
<dbReference type="FunFam" id="3.40.50.300:FF:000212">
    <property type="entry name" value="Adenylyl-sulfate kinase"/>
    <property type="match status" value="1"/>
</dbReference>
<gene>
    <name evidence="9" type="primary">cysC</name>
    <name evidence="13" type="ORF">SAMN02745118_02832</name>
</gene>
<evidence type="ECO:0000256" key="1">
    <source>
        <dbReference type="ARBA" id="ARBA00001823"/>
    </source>
</evidence>
<comment type="similarity">
    <text evidence="4 9 10">Belongs to the APS kinase family.</text>
</comment>
<keyword evidence="9" id="KW-0597">Phosphoprotein</keyword>
<dbReference type="GO" id="GO:0070814">
    <property type="term" value="P:hydrogen sulfide biosynthetic process"/>
    <property type="evidence" value="ECO:0007669"/>
    <property type="project" value="UniProtKB-UniRule"/>
</dbReference>
<dbReference type="InterPro" id="IPR059117">
    <property type="entry name" value="APS_kinase_dom"/>
</dbReference>
<dbReference type="NCBIfam" id="TIGR00455">
    <property type="entry name" value="apsK"/>
    <property type="match status" value="1"/>
</dbReference>
<dbReference type="GO" id="GO:0005524">
    <property type="term" value="F:ATP binding"/>
    <property type="evidence" value="ECO:0007669"/>
    <property type="project" value="UniProtKB-UniRule"/>
</dbReference>
<evidence type="ECO:0000259" key="12">
    <source>
        <dbReference type="Pfam" id="PF01583"/>
    </source>
</evidence>
<proteinExistence type="inferred from homology"/>
<name>A0A1T4R665_9FIRM</name>
<keyword evidence="6 9" id="KW-0547">Nucleotide-binding</keyword>
<feature type="compositionally biased region" description="Basic and acidic residues" evidence="11">
    <location>
        <begin position="1"/>
        <end position="21"/>
    </location>
</feature>
<dbReference type="InterPro" id="IPR002891">
    <property type="entry name" value="APS"/>
</dbReference>
<reference evidence="14" key="1">
    <citation type="submission" date="2017-02" db="EMBL/GenBank/DDBJ databases">
        <authorList>
            <person name="Varghese N."/>
            <person name="Submissions S."/>
        </authorList>
    </citation>
    <scope>NUCLEOTIDE SEQUENCE [LARGE SCALE GENOMIC DNA]</scope>
    <source>
        <strain evidence="14">ATCC BAA-73</strain>
    </source>
</reference>
<dbReference type="InterPro" id="IPR027417">
    <property type="entry name" value="P-loop_NTPase"/>
</dbReference>
<feature type="region of interest" description="Disordered" evidence="11">
    <location>
        <begin position="1"/>
        <end position="56"/>
    </location>
</feature>
<dbReference type="EC" id="2.7.1.25" evidence="9 10"/>
<evidence type="ECO:0000256" key="10">
    <source>
        <dbReference type="RuleBase" id="RU004347"/>
    </source>
</evidence>
<organism evidence="13 14">
    <name type="scientific">Selenihalanaerobacter shriftii</name>
    <dbReference type="NCBI Taxonomy" id="142842"/>
    <lineage>
        <taxon>Bacteria</taxon>
        <taxon>Bacillati</taxon>
        <taxon>Bacillota</taxon>
        <taxon>Clostridia</taxon>
        <taxon>Halanaerobiales</taxon>
        <taxon>Halobacteroidaceae</taxon>
        <taxon>Selenihalanaerobacter</taxon>
    </lineage>
</organism>
<keyword evidence="5 9" id="KW-0808">Transferase</keyword>
<dbReference type="PANTHER" id="PTHR11055">
    <property type="entry name" value="BIFUNCTIONAL 3'-PHOSPHOADENOSINE 5'-PHOSPHOSULFATE SYNTHASE"/>
    <property type="match status" value="1"/>
</dbReference>
<dbReference type="NCBIfam" id="NF004041">
    <property type="entry name" value="PRK05541.1"/>
    <property type="match status" value="1"/>
</dbReference>
<dbReference type="EMBL" id="FUWM01000042">
    <property type="protein sequence ID" value="SKA11383.1"/>
    <property type="molecule type" value="Genomic_DNA"/>
</dbReference>
<comment type="catalytic activity">
    <reaction evidence="1 9 10">
        <text>adenosine 5'-phosphosulfate + ATP = 3'-phosphoadenylyl sulfate + ADP + H(+)</text>
        <dbReference type="Rhea" id="RHEA:24152"/>
        <dbReference type="ChEBI" id="CHEBI:15378"/>
        <dbReference type="ChEBI" id="CHEBI:30616"/>
        <dbReference type="ChEBI" id="CHEBI:58243"/>
        <dbReference type="ChEBI" id="CHEBI:58339"/>
        <dbReference type="ChEBI" id="CHEBI:456216"/>
        <dbReference type="EC" id="2.7.1.25"/>
    </reaction>
</comment>
<feature type="domain" description="APS kinase" evidence="12">
    <location>
        <begin position="79"/>
        <end position="228"/>
    </location>
</feature>
<dbReference type="CDD" id="cd02027">
    <property type="entry name" value="APSK"/>
    <property type="match status" value="1"/>
</dbReference>
<dbReference type="GO" id="GO:0004020">
    <property type="term" value="F:adenylylsulfate kinase activity"/>
    <property type="evidence" value="ECO:0007669"/>
    <property type="project" value="UniProtKB-UniRule"/>
</dbReference>
<keyword evidence="14" id="KW-1185">Reference proteome</keyword>
<dbReference type="Proteomes" id="UP000190625">
    <property type="component" value="Unassembled WGS sequence"/>
</dbReference>
<accession>A0A1T4R665</accession>
<evidence type="ECO:0000256" key="8">
    <source>
        <dbReference type="ARBA" id="ARBA00022840"/>
    </source>
</evidence>
<dbReference type="PANTHER" id="PTHR11055:SF1">
    <property type="entry name" value="PAPS SYNTHETASE, ISOFORM D"/>
    <property type="match status" value="1"/>
</dbReference>
<dbReference type="Pfam" id="PF01583">
    <property type="entry name" value="APS_kinase"/>
    <property type="match status" value="1"/>
</dbReference>
<evidence type="ECO:0000256" key="2">
    <source>
        <dbReference type="ARBA" id="ARBA00002632"/>
    </source>
</evidence>
<evidence type="ECO:0000256" key="11">
    <source>
        <dbReference type="SAM" id="MobiDB-lite"/>
    </source>
</evidence>